<feature type="domain" description="ABC-type transport auxiliary lipoprotein component" evidence="1">
    <location>
        <begin position="37"/>
        <end position="197"/>
    </location>
</feature>
<dbReference type="AlphaFoldDB" id="A0A841LYR7"/>
<name>A0A841LYR7_9HYPH</name>
<dbReference type="EMBL" id="JACIIU010000010">
    <property type="protein sequence ID" value="MBB6261672.1"/>
    <property type="molecule type" value="Genomic_DNA"/>
</dbReference>
<evidence type="ECO:0000313" key="2">
    <source>
        <dbReference type="EMBL" id="MBB6261672.1"/>
    </source>
</evidence>
<organism evidence="2 3">
    <name type="scientific">Paenochrobactrum gallinarii</name>
    <dbReference type="NCBI Taxonomy" id="643673"/>
    <lineage>
        <taxon>Bacteria</taxon>
        <taxon>Pseudomonadati</taxon>
        <taxon>Pseudomonadota</taxon>
        <taxon>Alphaproteobacteria</taxon>
        <taxon>Hyphomicrobiales</taxon>
        <taxon>Brucellaceae</taxon>
        <taxon>Paenochrobactrum</taxon>
    </lineage>
</organism>
<evidence type="ECO:0000259" key="1">
    <source>
        <dbReference type="Pfam" id="PF03886"/>
    </source>
</evidence>
<dbReference type="PROSITE" id="PS51257">
    <property type="entry name" value="PROKAR_LIPOPROTEIN"/>
    <property type="match status" value="1"/>
</dbReference>
<evidence type="ECO:0000313" key="3">
    <source>
        <dbReference type="Proteomes" id="UP000555393"/>
    </source>
</evidence>
<gene>
    <name evidence="2" type="ORF">FHS77_002231</name>
</gene>
<dbReference type="InterPro" id="IPR005586">
    <property type="entry name" value="ABC_trans_aux"/>
</dbReference>
<keyword evidence="3" id="KW-1185">Reference proteome</keyword>
<dbReference type="Gene3D" id="3.40.50.10610">
    <property type="entry name" value="ABC-type transport auxiliary lipoprotein component"/>
    <property type="match status" value="1"/>
</dbReference>
<comment type="caution">
    <text evidence="2">The sequence shown here is derived from an EMBL/GenBank/DDBJ whole genome shotgun (WGS) entry which is preliminary data.</text>
</comment>
<reference evidence="2 3" key="1">
    <citation type="submission" date="2020-08" db="EMBL/GenBank/DDBJ databases">
        <title>Genomic Encyclopedia of Type Strains, Phase IV (KMG-IV): sequencing the most valuable type-strain genomes for metagenomic binning, comparative biology and taxonomic classification.</title>
        <authorList>
            <person name="Goeker M."/>
        </authorList>
    </citation>
    <scope>NUCLEOTIDE SEQUENCE [LARGE SCALE GENOMIC DNA]</scope>
    <source>
        <strain evidence="2 3">DSM 22336</strain>
    </source>
</reference>
<accession>A0A841LYR7</accession>
<sequence length="204" mass="21551">MSMFDVKLLRGAKLGLMVVGLGGLLASCGTTTPLDTYSLSAPRPAVTAKSRKSVQLLVAAPTALKALDSENIVINPASGSIAYLSGAQWGDRLPNIIQSRLVQSYENTGLLGGVGRPGDGLAINYQVLTDVREFGIHASTSPQTAVVELAVKLMDDKNGNVRATRVFRNVVAVHGSGNNSYLKALDQAFEKTATEIVSWTFSAM</sequence>
<dbReference type="Pfam" id="PF03886">
    <property type="entry name" value="ABC_trans_aux"/>
    <property type="match status" value="1"/>
</dbReference>
<dbReference type="Proteomes" id="UP000555393">
    <property type="component" value="Unassembled WGS sequence"/>
</dbReference>
<protein>
    <submittedName>
        <fullName evidence="2">Cholesterol transport system auxiliary component</fullName>
    </submittedName>
</protein>
<dbReference type="SUPFAM" id="SSF159594">
    <property type="entry name" value="XCC0632-like"/>
    <property type="match status" value="1"/>
</dbReference>
<proteinExistence type="predicted"/>